<proteinExistence type="predicted"/>
<sequence length="107" mass="12356">MQLTNDTDKMLCLIYDEFLNRKKGGIPKREAICFSRPSVLQTEFLQGIHEDDIYDSLIELANSGLIKLYYDCGFLLNDSAIIYMENRFSNKMDSFFDTVAKIKSLLP</sequence>
<dbReference type="EMBL" id="QRMI01000011">
    <property type="protein sequence ID" value="RHJ62233.1"/>
    <property type="molecule type" value="Genomic_DNA"/>
</dbReference>
<dbReference type="Proteomes" id="UP000285832">
    <property type="component" value="Unassembled WGS sequence"/>
</dbReference>
<accession>A0A415D756</accession>
<dbReference type="AlphaFoldDB" id="A0A415D756"/>
<comment type="caution">
    <text evidence="1">The sequence shown here is derived from an EMBL/GenBank/DDBJ whole genome shotgun (WGS) entry which is preliminary data.</text>
</comment>
<organism evidence="1 2">
    <name type="scientific">[Ruminococcus] lactaris</name>
    <dbReference type="NCBI Taxonomy" id="46228"/>
    <lineage>
        <taxon>Bacteria</taxon>
        <taxon>Bacillati</taxon>
        <taxon>Bacillota</taxon>
        <taxon>Clostridia</taxon>
        <taxon>Lachnospirales</taxon>
        <taxon>Lachnospiraceae</taxon>
        <taxon>Mediterraneibacter</taxon>
    </lineage>
</organism>
<evidence type="ECO:0000313" key="2">
    <source>
        <dbReference type="Proteomes" id="UP000285832"/>
    </source>
</evidence>
<name>A0A415D756_9FIRM</name>
<gene>
    <name evidence="1" type="ORF">DW116_05825</name>
</gene>
<protein>
    <submittedName>
        <fullName evidence="1">Uncharacterized protein</fullName>
    </submittedName>
</protein>
<reference evidence="1 2" key="1">
    <citation type="submission" date="2018-08" db="EMBL/GenBank/DDBJ databases">
        <title>A genome reference for cultivated species of the human gut microbiota.</title>
        <authorList>
            <person name="Zou Y."/>
            <person name="Xue W."/>
            <person name="Luo G."/>
        </authorList>
    </citation>
    <scope>NUCLEOTIDE SEQUENCE [LARGE SCALE GENOMIC DNA]</scope>
    <source>
        <strain evidence="1 2">AM09-9</strain>
    </source>
</reference>
<evidence type="ECO:0000313" key="1">
    <source>
        <dbReference type="EMBL" id="RHJ62233.1"/>
    </source>
</evidence>